<organism evidence="1 2">
    <name type="scientific">Rhabditophanes sp. KR3021</name>
    <dbReference type="NCBI Taxonomy" id="114890"/>
    <lineage>
        <taxon>Eukaryota</taxon>
        <taxon>Metazoa</taxon>
        <taxon>Ecdysozoa</taxon>
        <taxon>Nematoda</taxon>
        <taxon>Chromadorea</taxon>
        <taxon>Rhabditida</taxon>
        <taxon>Tylenchina</taxon>
        <taxon>Panagrolaimomorpha</taxon>
        <taxon>Strongyloidoidea</taxon>
        <taxon>Alloionematidae</taxon>
        <taxon>Rhabditophanes</taxon>
    </lineage>
</organism>
<evidence type="ECO:0000313" key="1">
    <source>
        <dbReference type="Proteomes" id="UP000095286"/>
    </source>
</evidence>
<sequence>MCLSRIYFRTTKDVRGKYCFKSTIDFFEKLPDTNIADLIISVIAVVFLYVGKEMINPWLRRTNKLPVPIPFELILVFFNTLFSYLFNFRQFGVSVVGIIPTGFPTPRMIRFETIPDLLVAGDAISIAVVIYVITFSVAKLFAKKHNYKVNAKQDLRALVICELIVSFFGCLPCSGSLSRSTINSNMGARSQVSSWFTIKS</sequence>
<name>A0AC35TH96_9BILA</name>
<dbReference type="WBParaSite" id="RSKR_0000065200.1">
    <property type="protein sequence ID" value="RSKR_0000065200.1"/>
    <property type="gene ID" value="RSKR_0000065200"/>
</dbReference>
<reference evidence="2" key="1">
    <citation type="submission" date="2016-11" db="UniProtKB">
        <authorList>
            <consortium name="WormBaseParasite"/>
        </authorList>
    </citation>
    <scope>IDENTIFICATION</scope>
    <source>
        <strain evidence="2">KR3021</strain>
    </source>
</reference>
<accession>A0AC35TH96</accession>
<evidence type="ECO:0000313" key="2">
    <source>
        <dbReference type="WBParaSite" id="RSKR_0000065200.1"/>
    </source>
</evidence>
<protein>
    <submittedName>
        <fullName evidence="2">Sulfate_transp domain-containing protein</fullName>
    </submittedName>
</protein>
<proteinExistence type="predicted"/>
<dbReference type="Proteomes" id="UP000095286">
    <property type="component" value="Unplaced"/>
</dbReference>